<evidence type="ECO:0000313" key="1">
    <source>
        <dbReference type="EMBL" id="MFC5405436.1"/>
    </source>
</evidence>
<comment type="caution">
    <text evidence="1">The sequence shown here is derived from an EMBL/GenBank/DDBJ whole genome shotgun (WGS) entry which is preliminary data.</text>
</comment>
<evidence type="ECO:0000313" key="2">
    <source>
        <dbReference type="Proteomes" id="UP001596113"/>
    </source>
</evidence>
<proteinExistence type="predicted"/>
<dbReference type="Proteomes" id="UP001596113">
    <property type="component" value="Unassembled WGS sequence"/>
</dbReference>
<organism evidence="1 2">
    <name type="scientific">Cohnella soli</name>
    <dbReference type="NCBI Taxonomy" id="425005"/>
    <lineage>
        <taxon>Bacteria</taxon>
        <taxon>Bacillati</taxon>
        <taxon>Bacillota</taxon>
        <taxon>Bacilli</taxon>
        <taxon>Bacillales</taxon>
        <taxon>Paenibacillaceae</taxon>
        <taxon>Cohnella</taxon>
    </lineage>
</organism>
<name>A0ABW0HZ18_9BACL</name>
<dbReference type="EMBL" id="JBHSMI010000029">
    <property type="protein sequence ID" value="MFC5405436.1"/>
    <property type="molecule type" value="Genomic_DNA"/>
</dbReference>
<protein>
    <submittedName>
        <fullName evidence="1">DNA-binding response regulator</fullName>
    </submittedName>
</protein>
<dbReference type="Gene3D" id="3.40.960.10">
    <property type="entry name" value="VSR Endonuclease"/>
    <property type="match status" value="1"/>
</dbReference>
<reference evidence="2" key="1">
    <citation type="journal article" date="2019" name="Int. J. Syst. Evol. Microbiol.">
        <title>The Global Catalogue of Microorganisms (GCM) 10K type strain sequencing project: providing services to taxonomists for standard genome sequencing and annotation.</title>
        <authorList>
            <consortium name="The Broad Institute Genomics Platform"/>
            <consortium name="The Broad Institute Genome Sequencing Center for Infectious Disease"/>
            <person name="Wu L."/>
            <person name="Ma J."/>
        </authorList>
    </citation>
    <scope>NUCLEOTIDE SEQUENCE [LARGE SCALE GENOMIC DNA]</scope>
    <source>
        <strain evidence="2">CGMCC 1.18575</strain>
    </source>
</reference>
<gene>
    <name evidence="1" type="ORF">ACFPOF_22060</name>
</gene>
<sequence length="232" mass="26718">MGDILTMHADMRSSYDEWMAGLLTLSSGERKRKLLRDRPHAETAFLIHVWWPTFGHFNHLEAEFEIRDFKDGWRYLDFAYITEGFKICIEIDGFGPHARNINRTQFADQLMRQNHLVIDGWIVIRFSYDDIIERPRFCQQIIQQLFGKLGIMGSHALPSLTPLQSAIIRLAASLPVPLKPQDAAAQLNVHRITIARNIQPLVQMGLLIPTRSDVKRVCSYRINKAALPKSLQ</sequence>
<keyword evidence="1" id="KW-0238">DNA-binding</keyword>
<accession>A0ABW0HZ18</accession>
<keyword evidence="2" id="KW-1185">Reference proteome</keyword>
<dbReference type="RefSeq" id="WP_378136664.1">
    <property type="nucleotide sequence ID" value="NZ_JBHSMI010000029.1"/>
</dbReference>
<dbReference type="GO" id="GO:0003677">
    <property type="term" value="F:DNA binding"/>
    <property type="evidence" value="ECO:0007669"/>
    <property type="project" value="UniProtKB-KW"/>
</dbReference>